<evidence type="ECO:0000313" key="2">
    <source>
        <dbReference type="Proteomes" id="UP000594014"/>
    </source>
</evidence>
<name>A0ACD1AH04_9FIRM</name>
<reference evidence="1" key="1">
    <citation type="submission" date="2019-08" db="EMBL/GenBank/DDBJ databases">
        <title>Genome sequence of Clostridiales bacterium MT110.</title>
        <authorList>
            <person name="Cao J."/>
        </authorList>
    </citation>
    <scope>NUCLEOTIDE SEQUENCE</scope>
    <source>
        <strain evidence="1">MT110</strain>
    </source>
</reference>
<organism evidence="1 2">
    <name type="scientific">Anoxybacterium hadale</name>
    <dbReference type="NCBI Taxonomy" id="3408580"/>
    <lineage>
        <taxon>Bacteria</taxon>
        <taxon>Bacillati</taxon>
        <taxon>Bacillota</taxon>
        <taxon>Clostridia</taxon>
        <taxon>Peptostreptococcales</taxon>
        <taxon>Anaerovoracaceae</taxon>
        <taxon>Anoxybacterium</taxon>
    </lineage>
</organism>
<sequence>MKGQIMKRKRIVSLILVLTMVLTTVLSNITVFADEETVDDYDRLREKWQYLAKGGDYNPEDPNMQGLLRSINDVAQDLLDRMNQSPTPGWGSNDYLWAEYILGKRSDAYADSNNTQFTIRSLKFMALAYQTKGCDLYQNEKLKNEILRGLDYIYKNHYKIGVDSNPYGNWFTWEIGGPIYLLETVLLMSDYMPADQIQAYAATALKATTKTGGDSYMYVGANALWRDRVRMYAGILLKDGETLNYVKNDVPTYMGYVTSGDGYYADGTFMQHGTVVYNGGYGKEAFSDISHFIYMLDGSPWEIKGTERDNMPTIVEKSYVPFMYKGIFMDMVRGREITRTDTTDAYAGITISLDVLLFSESLPEQEGRRFKGMIKEWMNNENAILTLNEGAGVAWYLFPVYNLSKTLEIINDDSITPVSNVEKSYTFGKGVRTVHTNDKFTFGLSMYSKDIKTYEVGDSNQKGWYTGLGQTYVYTPDIGQFTLQKPTLNWYRLSGVTAVNGITVGSHTNASAFAGSTTLKSLYSTAGLEISSGSTQVSAKKSWFMFDDEIVALGTDISSNHNNKVETTIDNHYITKDNDFIVDGEKQSNELGWNSSFDDVTWALIEGNVKGSNIGVYFPNKARIGAVRETRTGKWTDLGSYNVDETIQTANYLTTWIDHGAKPVDDGYAYVLLPGTNAAQVENYADSSDIYIVRQDTNVHAVYEKTLHTLGANFWKNEYESIDAMGVENYLSVDKASSIMIKEDDDKLSFALTDTTQRNTDSIMVEINREAAGVISKDNRIKVIQTSPSIRLQIDVDKSVGNPIEAEFSFKALDLPGETAITGMFLSDDTLSVNFKEAMRASGYKLVYGTVSGEYTDSLVTSGTTAEIRGLNANTTYYFAVQAINDSGEGELSAERSYVIGNTRTLIDEFADFSKTVSYSGGWATDSSNAGTYYNGDDTRIKRNDADKTNPRRAEYITYYAPSPVDFELTTYDYGVSASDNTILEIYGSPDNENWTLIPATATGPAVTKDKWSKLVYTNAGDLDHSIKFIKIVVSNNTKIWAPQLSKLVINYAWASDRVVMDTMLDDSRAYEINGDAAYMLGDGVKFGGDKDILIKSGSDDATLLYSYTNIQDAKLTAYISKENAGNVSFQSSADGSDFKNISSNQVNVAGDYGDYNKVVYNIPNLDVGTNYLLLTVSGEADSIALSDIKLSYVHEIAPIQKIRFRDHQLEAVLNYTLLPAVKLAPMNATGEISYTISNKNIASVNTLTGALQAQDLGTAVLKATVLGTEKDISESINVRTSQNVALKAGTTASSERSGYAPSKAVDGDYLSRWESNAGATQWLQIDFGSPKEFNVIELNWQQYATNYVVQGSQNGSVWETLYTETKGKGGNVWVELDSAKKYRFIKLSGTQAPAAYSLYELRVLSFKSQSIVLGNLAIGKTATTSGNDTTNSNPLAAIDGSTSTRWASARAEGQWYTIDLGTRCNIYQINLMWEASYGKEYDIQVYDDEANITTAVMERSGAEGWKKYVLNEPVQGRYVRMKGILRGNTKYGYSIYEFEVMGNLVETDVNSIQFASEKLSVLRGNKKTASVITDPPYLNDGSIIFESSNPEIATVSDKGIITGISTGTTVITARSAIHEEVSDSCEVTVTDYNGAPIPVSNLEVQGNASILEKGTTAQLDASIAPDNASIKNIRWTSSDESVLLVTNEGLIKAIGVGSAVVKGTSVANPHFLYEREIRVVDAEAETVKALIHGIGIVTLDSKEDIDTARAAFDALTDEQKALVDNYADLEAAEARYEALVEAIQTVRELIDAIGIVTLYSKDDIDAARAAYNALTEEQKALVDNDEVLEAAEVEYEALLLAQTVETVKELINSIGEVTLSSKTDINVARAAYNALTEEQKALVDNYADLEAAEARYQELEASEKVSSIKLDKATMALKVGAHGQLIAEITPATAVNKDVTWSSSNTSIATVDSTGLVTAKATGTANITATTLDGGKTATCLVTVSKRSGSTKPTTPVTQTPTENVSDVVPVSETVMNSTGKASTAIDENALTKALTTADKAKINVPKAEGASAYEIVVPATVLMSDAAKKIDIATELGRVSVPGNMLDTANAAGANNVGLTIAKTDRDMFGSAVRSQIGERPAIALNVSINGKETTWSNPQAPVTVGIPYTPTAGELANPEHIVIWYVDEEGKAVPVPTGKYDSETGTVTFTTTHSGNYAVAYVVKSFGDIGGYPWSSKEIEVMAAKGVINGTSETTFHPSADIKRADFMVMLVKALGLTAKPQGNFSDVSPSAYYAEALATARALGITTGVGNNKFDPNAKISREDMMVLSARAMNMAGRSLGTASDAEMKGYSDSSQISGYALKDVAALIEAGVIKGSGNSINPKKTATRAETAVIIYNLYNR</sequence>
<protein>
    <submittedName>
        <fullName evidence="1">Uncharacterized protein</fullName>
    </submittedName>
</protein>
<evidence type="ECO:0000313" key="1">
    <source>
        <dbReference type="EMBL" id="QOX65559.1"/>
    </source>
</evidence>
<dbReference type="EMBL" id="CP042469">
    <property type="protein sequence ID" value="QOX65559.1"/>
    <property type="molecule type" value="Genomic_DNA"/>
</dbReference>
<gene>
    <name evidence="1" type="ORF">FRZ06_20455</name>
</gene>
<proteinExistence type="predicted"/>
<keyword evidence="2" id="KW-1185">Reference proteome</keyword>
<accession>A0ACD1AH04</accession>
<dbReference type="Proteomes" id="UP000594014">
    <property type="component" value="Chromosome"/>
</dbReference>